<dbReference type="InParanoid" id="H8MGD6"/>
<dbReference type="PROSITE" id="PS00600">
    <property type="entry name" value="AA_TRANSFER_CLASS_3"/>
    <property type="match status" value="1"/>
</dbReference>
<accession>H8MGD6</accession>
<name>H8MGD6_CORCM</name>
<dbReference type="STRING" id="1144275.COCOR_03198"/>
<reference evidence="7 8" key="1">
    <citation type="journal article" date="2012" name="J. Bacteriol.">
        <title>Complete Genome Sequence of the Fruiting Myxobacterium Corallococcus coralloides DSM 2259.</title>
        <authorList>
            <person name="Huntley S."/>
            <person name="Zhang Y."/>
            <person name="Treuner-Lange A."/>
            <person name="Kneip S."/>
            <person name="Sensen C.W."/>
            <person name="Sogaard-Andersen L."/>
        </authorList>
    </citation>
    <scope>NUCLEOTIDE SEQUENCE [LARGE SCALE GENOMIC DNA]</scope>
    <source>
        <strain evidence="8">ATCC 25202 / DSM 2259 / NBRC 100086 / M2</strain>
    </source>
</reference>
<keyword evidence="2 7" id="KW-0032">Aminotransferase</keyword>
<dbReference type="InterPro" id="IPR015421">
    <property type="entry name" value="PyrdxlP-dep_Trfase_major"/>
</dbReference>
<gene>
    <name evidence="7" type="primary">argD</name>
    <name evidence="7" type="ordered locus">COCOR_03198</name>
</gene>
<dbReference type="RefSeq" id="WP_014396014.1">
    <property type="nucleotide sequence ID" value="NC_017030.1"/>
</dbReference>
<sequence length="404" mass="44188">MTASRRESSGTSASVKRADQRYMGRSSPPHDVQFVGSRGSYVQGADGRRYVDFIAGWCVGNLGWGVREIRARLRRFDGPDYVHPSYLYAPWTELAQQLADITPGRLQRSYRATGGTEAVEIALQLAMASTGRSKFVSIEDSYHGNSLGTMSVGASEYREALPNLLRGCLKVKRPLDANAVDRVERLLRKRDVAAFIMEPIICNLGALVPDAQFMRGLQRLCRRYGTLLILDEVATGFGRTGRLFASELFGLAPDILTLAKAITGGHAGMGATVATERVARAAEGKVNVYSTYGWHPLSVEAALANLAYLRAHQAHLLKNVAERSEDFRSRLHQMDFGSPVDIRVTGLAIGLEFEDGAYAGALAGRCRKAGLILGIDDDTLTLFPALTISRRTVHEGLDILERCL</sequence>
<dbReference type="PANTHER" id="PTHR11986">
    <property type="entry name" value="AMINOTRANSFERASE CLASS III"/>
    <property type="match status" value="1"/>
</dbReference>
<dbReference type="InterPro" id="IPR015422">
    <property type="entry name" value="PyrdxlP-dep_Trfase_small"/>
</dbReference>
<dbReference type="InterPro" id="IPR050103">
    <property type="entry name" value="Class-III_PLP-dep_AT"/>
</dbReference>
<keyword evidence="8" id="KW-1185">Reference proteome</keyword>
<evidence type="ECO:0000256" key="1">
    <source>
        <dbReference type="ARBA" id="ARBA00001933"/>
    </source>
</evidence>
<comment type="cofactor">
    <cofactor evidence="1">
        <name>pyridoxal 5'-phosphate</name>
        <dbReference type="ChEBI" id="CHEBI:597326"/>
    </cofactor>
</comment>
<organism evidence="7 8">
    <name type="scientific">Corallococcus coralloides (strain ATCC 25202 / DSM 2259 / NBRC 100086 / M2)</name>
    <name type="common">Myxococcus coralloides</name>
    <dbReference type="NCBI Taxonomy" id="1144275"/>
    <lineage>
        <taxon>Bacteria</taxon>
        <taxon>Pseudomonadati</taxon>
        <taxon>Myxococcota</taxon>
        <taxon>Myxococcia</taxon>
        <taxon>Myxococcales</taxon>
        <taxon>Cystobacterineae</taxon>
        <taxon>Myxococcaceae</taxon>
        <taxon>Corallococcus</taxon>
    </lineage>
</organism>
<dbReference type="GO" id="GO:0008483">
    <property type="term" value="F:transaminase activity"/>
    <property type="evidence" value="ECO:0007669"/>
    <property type="project" value="UniProtKB-KW"/>
</dbReference>
<dbReference type="KEGG" id="ccx:COCOR_03198"/>
<dbReference type="AlphaFoldDB" id="H8MGD6"/>
<evidence type="ECO:0000313" key="8">
    <source>
        <dbReference type="Proteomes" id="UP000007587"/>
    </source>
</evidence>
<dbReference type="Gene3D" id="3.40.640.10">
    <property type="entry name" value="Type I PLP-dependent aspartate aminotransferase-like (Major domain)"/>
    <property type="match status" value="1"/>
</dbReference>
<dbReference type="InterPro" id="IPR005814">
    <property type="entry name" value="Aminotrans_3"/>
</dbReference>
<keyword evidence="3 7" id="KW-0808">Transferase</keyword>
<feature type="region of interest" description="Disordered" evidence="6">
    <location>
        <begin position="1"/>
        <end position="29"/>
    </location>
</feature>
<evidence type="ECO:0000313" key="7">
    <source>
        <dbReference type="EMBL" id="AFE08078.1"/>
    </source>
</evidence>
<dbReference type="PANTHER" id="PTHR11986:SF79">
    <property type="entry name" value="ACETYLORNITHINE AMINOTRANSFERASE, MITOCHONDRIAL"/>
    <property type="match status" value="1"/>
</dbReference>
<dbReference type="PIRSF" id="PIRSF000521">
    <property type="entry name" value="Transaminase_4ab_Lys_Orn"/>
    <property type="match status" value="1"/>
</dbReference>
<evidence type="ECO:0000256" key="2">
    <source>
        <dbReference type="ARBA" id="ARBA00022576"/>
    </source>
</evidence>
<proteinExistence type="inferred from homology"/>
<keyword evidence="4 5" id="KW-0663">Pyridoxal phosphate</keyword>
<dbReference type="InterPro" id="IPR049704">
    <property type="entry name" value="Aminotrans_3_PPA_site"/>
</dbReference>
<dbReference type="GO" id="GO:0042802">
    <property type="term" value="F:identical protein binding"/>
    <property type="evidence" value="ECO:0007669"/>
    <property type="project" value="TreeGrafter"/>
</dbReference>
<dbReference type="EMBL" id="CP003389">
    <property type="protein sequence ID" value="AFE08078.1"/>
    <property type="molecule type" value="Genomic_DNA"/>
</dbReference>
<reference evidence="8" key="2">
    <citation type="submission" date="2012-03" db="EMBL/GenBank/DDBJ databases">
        <title>Genome sequence of the fruiting myxobacterium Corallococcus coralloides DSM 2259.</title>
        <authorList>
            <person name="Huntley S."/>
            <person name="Zhang Y."/>
            <person name="Treuner-Lange A."/>
            <person name="Sensen C.W."/>
            <person name="Sogaard-Andersen L."/>
        </authorList>
    </citation>
    <scope>NUCLEOTIDE SEQUENCE [LARGE SCALE GENOMIC DNA]</scope>
    <source>
        <strain evidence="8">ATCC 25202 / DSM 2259 / NBRC 100086 / M2</strain>
    </source>
</reference>
<evidence type="ECO:0000256" key="5">
    <source>
        <dbReference type="RuleBase" id="RU003560"/>
    </source>
</evidence>
<dbReference type="eggNOG" id="COG0161">
    <property type="taxonomic scope" value="Bacteria"/>
</dbReference>
<dbReference type="GO" id="GO:0030170">
    <property type="term" value="F:pyridoxal phosphate binding"/>
    <property type="evidence" value="ECO:0007669"/>
    <property type="project" value="InterPro"/>
</dbReference>
<dbReference type="Gene3D" id="3.90.1150.10">
    <property type="entry name" value="Aspartate Aminotransferase, domain 1"/>
    <property type="match status" value="1"/>
</dbReference>
<dbReference type="InterPro" id="IPR015424">
    <property type="entry name" value="PyrdxlP-dep_Trfase"/>
</dbReference>
<dbReference type="CDD" id="cd00610">
    <property type="entry name" value="OAT_like"/>
    <property type="match status" value="1"/>
</dbReference>
<dbReference type="Proteomes" id="UP000007587">
    <property type="component" value="Chromosome"/>
</dbReference>
<evidence type="ECO:0000256" key="6">
    <source>
        <dbReference type="SAM" id="MobiDB-lite"/>
    </source>
</evidence>
<dbReference type="Pfam" id="PF00202">
    <property type="entry name" value="Aminotran_3"/>
    <property type="match status" value="1"/>
</dbReference>
<dbReference type="HOGENOM" id="CLU_016922_10_0_7"/>
<protein>
    <submittedName>
        <fullName evidence="7">Acetylornithine aminotransferase</fullName>
    </submittedName>
</protein>
<evidence type="ECO:0000256" key="4">
    <source>
        <dbReference type="ARBA" id="ARBA00022898"/>
    </source>
</evidence>
<dbReference type="SUPFAM" id="SSF53383">
    <property type="entry name" value="PLP-dependent transferases"/>
    <property type="match status" value="1"/>
</dbReference>
<evidence type="ECO:0000256" key="3">
    <source>
        <dbReference type="ARBA" id="ARBA00022679"/>
    </source>
</evidence>
<comment type="similarity">
    <text evidence="5">Belongs to the class-III pyridoxal-phosphate-dependent aminotransferase family.</text>
</comment>